<proteinExistence type="predicted"/>
<dbReference type="InterPro" id="IPR005754">
    <property type="entry name" value="Sortase"/>
</dbReference>
<dbReference type="CDD" id="cd05829">
    <property type="entry name" value="Sortase_F"/>
    <property type="match status" value="1"/>
</dbReference>
<dbReference type="Pfam" id="PF04203">
    <property type="entry name" value="Sortase"/>
    <property type="match status" value="1"/>
</dbReference>
<keyword evidence="1" id="KW-0378">Hydrolase</keyword>
<name>A0A0G1GS58_UNCKA</name>
<dbReference type="InterPro" id="IPR042001">
    <property type="entry name" value="Sortase_F"/>
</dbReference>
<comment type="caution">
    <text evidence="3">The sequence shown here is derived from an EMBL/GenBank/DDBJ whole genome shotgun (WGS) entry which is preliminary data.</text>
</comment>
<keyword evidence="2" id="KW-0472">Membrane</keyword>
<reference evidence="3 4" key="1">
    <citation type="journal article" date="2015" name="Nature">
        <title>rRNA introns, odd ribosomes, and small enigmatic genomes across a large radiation of phyla.</title>
        <authorList>
            <person name="Brown C.T."/>
            <person name="Hug L.A."/>
            <person name="Thomas B.C."/>
            <person name="Sharon I."/>
            <person name="Castelle C.J."/>
            <person name="Singh A."/>
            <person name="Wilkins M.J."/>
            <person name="Williams K.H."/>
            <person name="Banfield J.F."/>
        </authorList>
    </citation>
    <scope>NUCLEOTIDE SEQUENCE [LARGE SCALE GENOMIC DNA]</scope>
</reference>
<feature type="transmembrane region" description="Helical" evidence="2">
    <location>
        <begin position="31"/>
        <end position="50"/>
    </location>
</feature>
<accession>A0A0G1GS58</accession>
<sequence>MGLGYLLDHSVPCLKFSHNFTMNLSNGPKKFIFLILFSALLLGSGYLAYAKGLLPDFVRKDETSVEQPVQEQASVFEPVTKPIFMPPIHVSIKERNISADIVEVGLQADGTLDTPKKWNEAGWYKKSAKPGEEGNVIINAHFDDNLGRPAAFWQLKNATVGDTVLLEDSLGRLYAYQIVDSFLVDIKDPDRLEVLEDTKGKSELTLITCGGIWLPGQSTYDKRLVVKAELIDSF</sequence>
<evidence type="ECO:0000256" key="1">
    <source>
        <dbReference type="ARBA" id="ARBA00022801"/>
    </source>
</evidence>
<evidence type="ECO:0000313" key="4">
    <source>
        <dbReference type="Proteomes" id="UP000033910"/>
    </source>
</evidence>
<evidence type="ECO:0000256" key="2">
    <source>
        <dbReference type="SAM" id="Phobius"/>
    </source>
</evidence>
<keyword evidence="2" id="KW-0812">Transmembrane</keyword>
<dbReference type="EMBL" id="LCGF01000027">
    <property type="protein sequence ID" value="KKT10167.1"/>
    <property type="molecule type" value="Genomic_DNA"/>
</dbReference>
<dbReference type="GO" id="GO:0016787">
    <property type="term" value="F:hydrolase activity"/>
    <property type="evidence" value="ECO:0007669"/>
    <property type="project" value="UniProtKB-KW"/>
</dbReference>
<protein>
    <submittedName>
        <fullName evidence="3">Peptidase C60 sortase A and B</fullName>
    </submittedName>
</protein>
<dbReference type="Proteomes" id="UP000033910">
    <property type="component" value="Unassembled WGS sequence"/>
</dbReference>
<evidence type="ECO:0000313" key="3">
    <source>
        <dbReference type="EMBL" id="KKT10167.1"/>
    </source>
</evidence>
<dbReference type="Gene3D" id="2.40.260.10">
    <property type="entry name" value="Sortase"/>
    <property type="match status" value="1"/>
</dbReference>
<dbReference type="AlphaFoldDB" id="A0A0G1GS58"/>
<dbReference type="PATRIC" id="fig|1619118.3.peg.353"/>
<organism evidence="3 4">
    <name type="scientific">candidate division WWE3 bacterium GW2011_GWB2_43_22</name>
    <dbReference type="NCBI Taxonomy" id="1619118"/>
    <lineage>
        <taxon>Bacteria</taxon>
        <taxon>Katanobacteria</taxon>
    </lineage>
</organism>
<dbReference type="SUPFAM" id="SSF63817">
    <property type="entry name" value="Sortase"/>
    <property type="match status" value="1"/>
</dbReference>
<keyword evidence="2" id="KW-1133">Transmembrane helix</keyword>
<gene>
    <name evidence="3" type="ORF">UV89_C0027G0004</name>
</gene>
<dbReference type="InterPro" id="IPR023365">
    <property type="entry name" value="Sortase_dom-sf"/>
</dbReference>